<organism evidence="2 3">
    <name type="scientific">Cardiobacterium valvarum F0432</name>
    <dbReference type="NCBI Taxonomy" id="797473"/>
    <lineage>
        <taxon>Bacteria</taxon>
        <taxon>Pseudomonadati</taxon>
        <taxon>Pseudomonadota</taxon>
        <taxon>Gammaproteobacteria</taxon>
        <taxon>Cardiobacteriales</taxon>
        <taxon>Cardiobacteriaceae</taxon>
        <taxon>Cardiobacterium</taxon>
    </lineage>
</organism>
<protein>
    <submittedName>
        <fullName evidence="2">Uncharacterized protein</fullName>
    </submittedName>
</protein>
<keyword evidence="1" id="KW-0812">Transmembrane</keyword>
<accession>G9ZEM0</accession>
<keyword evidence="1" id="KW-1133">Transmembrane helix</keyword>
<dbReference type="AlphaFoldDB" id="G9ZEM0"/>
<feature type="transmembrane region" description="Helical" evidence="1">
    <location>
        <begin position="136"/>
        <end position="159"/>
    </location>
</feature>
<dbReference type="STRING" id="797473.HMPREF9080_01200"/>
<dbReference type="Proteomes" id="UP000004750">
    <property type="component" value="Unassembled WGS sequence"/>
</dbReference>
<keyword evidence="1" id="KW-0472">Membrane</keyword>
<evidence type="ECO:0000313" key="3">
    <source>
        <dbReference type="Proteomes" id="UP000004750"/>
    </source>
</evidence>
<dbReference type="HOGENOM" id="CLU_1025610_0_0_6"/>
<sequence length="271" mass="29785">MTDFTLNLPDKPLKMKGIFANSPGRILAAGIFLPLFAVGLFLWAAYLGKAAYTDYQIGQDHRVLFNADIDGKCKNHYYLVTHCDTTIRDGGQSWEKSFLFFDFSMGKDFSVVAIASNSDPSQVTLDLAAEKAVNRMIVAVVIAILGIVFLYLTGQALFVSLPRIRALLRGLNGRDAYPWRLTTVDAAVKGESLTHFFADINGTECKITINLGKKMEPWLLDVSGDTARLLAFAPRDGGAAVPFDRKLKTIGGLNKSERQALIAELERMTGN</sequence>
<proteinExistence type="predicted"/>
<dbReference type="EMBL" id="AGCM01000068">
    <property type="protein sequence ID" value="EHM54489.1"/>
    <property type="molecule type" value="Genomic_DNA"/>
</dbReference>
<name>G9ZEM0_9GAMM</name>
<evidence type="ECO:0000313" key="2">
    <source>
        <dbReference type="EMBL" id="EHM54489.1"/>
    </source>
</evidence>
<evidence type="ECO:0000256" key="1">
    <source>
        <dbReference type="SAM" id="Phobius"/>
    </source>
</evidence>
<dbReference type="RefSeq" id="WP_006985218.1">
    <property type="nucleotide sequence ID" value="NZ_JH417919.1"/>
</dbReference>
<feature type="transmembrane region" description="Helical" evidence="1">
    <location>
        <begin position="26"/>
        <end position="46"/>
    </location>
</feature>
<gene>
    <name evidence="2" type="ORF">HMPREF9080_01200</name>
</gene>
<comment type="caution">
    <text evidence="2">The sequence shown here is derived from an EMBL/GenBank/DDBJ whole genome shotgun (WGS) entry which is preliminary data.</text>
</comment>
<reference evidence="2 3" key="1">
    <citation type="submission" date="2011-08" db="EMBL/GenBank/DDBJ databases">
        <authorList>
            <person name="Weinstock G."/>
            <person name="Sodergren E."/>
            <person name="Clifton S."/>
            <person name="Fulton L."/>
            <person name="Fulton B."/>
            <person name="Courtney L."/>
            <person name="Fronick C."/>
            <person name="Harrison M."/>
            <person name="Strong C."/>
            <person name="Farmer C."/>
            <person name="Delahaunty K."/>
            <person name="Markovic C."/>
            <person name="Hall O."/>
            <person name="Minx P."/>
            <person name="Tomlinson C."/>
            <person name="Mitreva M."/>
            <person name="Hou S."/>
            <person name="Chen J."/>
            <person name="Wollam A."/>
            <person name="Pepin K.H."/>
            <person name="Johnson M."/>
            <person name="Bhonagiri V."/>
            <person name="Zhang X."/>
            <person name="Suruliraj S."/>
            <person name="Warren W."/>
            <person name="Chinwalla A."/>
            <person name="Mardis E.R."/>
            <person name="Wilson R.K."/>
        </authorList>
    </citation>
    <scope>NUCLEOTIDE SEQUENCE [LARGE SCALE GENOMIC DNA]</scope>
    <source>
        <strain evidence="2 3">F0432</strain>
    </source>
</reference>